<dbReference type="SUPFAM" id="SSF55486">
    <property type="entry name" value="Metalloproteases ('zincins'), catalytic domain"/>
    <property type="match status" value="1"/>
</dbReference>
<reference evidence="9" key="1">
    <citation type="journal article" date="2014" name="Int. J. Syst. Evol. Microbiol.">
        <title>Complete genome sequence of Corynebacterium casei LMG S-19264T (=DSM 44701T), isolated from a smear-ripened cheese.</title>
        <authorList>
            <consortium name="US DOE Joint Genome Institute (JGI-PGF)"/>
            <person name="Walter F."/>
            <person name="Albersmeier A."/>
            <person name="Kalinowski J."/>
            <person name="Ruckert C."/>
        </authorList>
    </citation>
    <scope>NUCLEOTIDE SEQUENCE</scope>
    <source>
        <strain evidence="9">CGMCC 1.15371</strain>
    </source>
</reference>
<evidence type="ECO:0000256" key="5">
    <source>
        <dbReference type="ARBA" id="ARBA00023049"/>
    </source>
</evidence>
<dbReference type="RefSeq" id="WP_188696748.1">
    <property type="nucleotide sequence ID" value="NZ_BMIR01000019.1"/>
</dbReference>
<dbReference type="CDD" id="cd09608">
    <property type="entry name" value="M3B_PepF"/>
    <property type="match status" value="1"/>
</dbReference>
<name>A0A8J3DX99_9BACL</name>
<proteinExistence type="inferred from homology"/>
<dbReference type="AlphaFoldDB" id="A0A8J3DX99"/>
<protein>
    <recommendedName>
        <fullName evidence="6">Oligopeptidase F</fullName>
        <ecNumber evidence="6">3.4.24.-</ecNumber>
    </recommendedName>
</protein>
<keyword evidence="2 6" id="KW-0479">Metal-binding</keyword>
<dbReference type="Gene3D" id="1.10.1370.20">
    <property type="entry name" value="Oligoendopeptidase f, C-terminal domain"/>
    <property type="match status" value="1"/>
</dbReference>
<dbReference type="Gene3D" id="1.20.140.70">
    <property type="entry name" value="Oligopeptidase f, N-terminal domain"/>
    <property type="match status" value="1"/>
</dbReference>
<accession>A0A8J3DX99</accession>
<organism evidence="9 10">
    <name type="scientific">Pullulanibacillus camelliae</name>
    <dbReference type="NCBI Taxonomy" id="1707096"/>
    <lineage>
        <taxon>Bacteria</taxon>
        <taxon>Bacillati</taxon>
        <taxon>Bacillota</taxon>
        <taxon>Bacilli</taxon>
        <taxon>Bacillales</taxon>
        <taxon>Sporolactobacillaceae</taxon>
        <taxon>Pullulanibacillus</taxon>
    </lineage>
</organism>
<dbReference type="PANTHER" id="PTHR11804:SF84">
    <property type="entry name" value="SACCHAROLYSIN"/>
    <property type="match status" value="1"/>
</dbReference>
<gene>
    <name evidence="9" type="primary">pepF</name>
    <name evidence="9" type="ORF">GCM10011391_32570</name>
</gene>
<dbReference type="Gene3D" id="1.10.287.830">
    <property type="entry name" value="putative peptidase helix hairpin domain like"/>
    <property type="match status" value="1"/>
</dbReference>
<evidence type="ECO:0000256" key="1">
    <source>
        <dbReference type="ARBA" id="ARBA00022670"/>
    </source>
</evidence>
<dbReference type="GO" id="GO:0006518">
    <property type="term" value="P:peptide metabolic process"/>
    <property type="evidence" value="ECO:0007669"/>
    <property type="project" value="TreeGrafter"/>
</dbReference>
<keyword evidence="10" id="KW-1185">Reference proteome</keyword>
<dbReference type="Proteomes" id="UP000628775">
    <property type="component" value="Unassembled WGS sequence"/>
</dbReference>
<comment type="cofactor">
    <cofactor evidence="6">
        <name>Zn(2+)</name>
        <dbReference type="ChEBI" id="CHEBI:29105"/>
    </cofactor>
    <text evidence="6">Binds 1 zinc ion.</text>
</comment>
<dbReference type="EC" id="3.4.24.-" evidence="6"/>
<dbReference type="GO" id="GO:0006508">
    <property type="term" value="P:proteolysis"/>
    <property type="evidence" value="ECO:0007669"/>
    <property type="project" value="UniProtKB-KW"/>
</dbReference>
<evidence type="ECO:0000256" key="2">
    <source>
        <dbReference type="ARBA" id="ARBA00022723"/>
    </source>
</evidence>
<comment type="similarity">
    <text evidence="6">Belongs to the peptidase M3B family.</text>
</comment>
<dbReference type="Pfam" id="PF08439">
    <property type="entry name" value="Peptidase_M3_N"/>
    <property type="match status" value="1"/>
</dbReference>
<feature type="domain" description="Peptidase M3A/M3B catalytic" evidence="7">
    <location>
        <begin position="211"/>
        <end position="591"/>
    </location>
</feature>
<evidence type="ECO:0000256" key="4">
    <source>
        <dbReference type="ARBA" id="ARBA00022833"/>
    </source>
</evidence>
<comment type="caution">
    <text evidence="9">The sequence shown here is derived from an EMBL/GenBank/DDBJ whole genome shotgun (WGS) entry which is preliminary data.</text>
</comment>
<keyword evidence="5 6" id="KW-0482">Metalloprotease</keyword>
<keyword evidence="3 6" id="KW-0378">Hydrolase</keyword>
<reference evidence="9" key="2">
    <citation type="submission" date="2020-09" db="EMBL/GenBank/DDBJ databases">
        <authorList>
            <person name="Sun Q."/>
            <person name="Zhou Y."/>
        </authorList>
    </citation>
    <scope>NUCLEOTIDE SEQUENCE</scope>
    <source>
        <strain evidence="9">CGMCC 1.15371</strain>
    </source>
</reference>
<evidence type="ECO:0000259" key="8">
    <source>
        <dbReference type="Pfam" id="PF08439"/>
    </source>
</evidence>
<evidence type="ECO:0000259" key="7">
    <source>
        <dbReference type="Pfam" id="PF01432"/>
    </source>
</evidence>
<evidence type="ECO:0000313" key="10">
    <source>
        <dbReference type="Proteomes" id="UP000628775"/>
    </source>
</evidence>
<dbReference type="InterPro" id="IPR001567">
    <property type="entry name" value="Pept_M3A_M3B_dom"/>
</dbReference>
<evidence type="ECO:0000313" key="9">
    <source>
        <dbReference type="EMBL" id="GGE51263.1"/>
    </source>
</evidence>
<dbReference type="NCBIfam" id="TIGR00181">
    <property type="entry name" value="pepF"/>
    <property type="match status" value="1"/>
</dbReference>
<dbReference type="EMBL" id="BMIR01000019">
    <property type="protein sequence ID" value="GGE51263.1"/>
    <property type="molecule type" value="Genomic_DNA"/>
</dbReference>
<evidence type="ECO:0000256" key="6">
    <source>
        <dbReference type="RuleBase" id="RU368091"/>
    </source>
</evidence>
<evidence type="ECO:0000256" key="3">
    <source>
        <dbReference type="ARBA" id="ARBA00022801"/>
    </source>
</evidence>
<dbReference type="InterPro" id="IPR045090">
    <property type="entry name" value="Pept_M3A_M3B"/>
</dbReference>
<dbReference type="InterPro" id="IPR042088">
    <property type="entry name" value="OligoPept_F_C"/>
</dbReference>
<keyword evidence="4 6" id="KW-0862">Zinc</keyword>
<dbReference type="InterPro" id="IPR013647">
    <property type="entry name" value="OligopepF_N_dom"/>
</dbReference>
<sequence>MSEQEQVTQSLPTREAIPESERWDLEAIYESVEAWEEDFKKVKAMIPEVTAFKGKLSDSAATLFQALQKQDELTMTLSKLFAYSHMKADENTANATYQALNDRARNLAAGVGSSLSFFVPEILSMDEQKLKTFLDESDALKLYRQALDEINRERPHVLSEEKEALLAEASEVMSASSTTFGMLNNADMQLPTIQGEDGEDVEVTHGRYHSLIKSSDRRVREAAFKAMHGTYESFKNTFASTLGAAFKRDNFYARVRHYDSARQAALSGNNIPEEVYDNLVQTVNDHLHLLHRYVELRKRALKLEDLHMYDLYTPLVQDVDMKLSYEEAKELVLKGLAPMGEEYLNIIREGYDKRWIDVRETKNKRSGAYSSGTYGTMPYILLNWSNDINDAFTLAHELGHSLHSYYTRENQPYPYANYSIFVAEVASTCNEALLNDYLLKTTEDKKKKLYLLNNQLEGFRGTVFRQTMFAEFEKVAHERAANGEALTSELFSEIYYDLNQKYFGEGMTIDKEIAIEWARIPHFYNNFYVYQYSTGYSAAAALSQQILNEGESAVERYKAFLKAGSSDYPIEVLKRAGVDMTSPEPIKQAFKVFESVLDEMEKLLF</sequence>
<dbReference type="GO" id="GO:0004222">
    <property type="term" value="F:metalloendopeptidase activity"/>
    <property type="evidence" value="ECO:0007669"/>
    <property type="project" value="UniProtKB-UniRule"/>
</dbReference>
<keyword evidence="1 6" id="KW-0645">Protease</keyword>
<feature type="domain" description="Oligopeptidase F N-terminal" evidence="8">
    <location>
        <begin position="121"/>
        <end position="189"/>
    </location>
</feature>
<dbReference type="Pfam" id="PF01432">
    <property type="entry name" value="Peptidase_M3"/>
    <property type="match status" value="1"/>
</dbReference>
<dbReference type="InterPro" id="IPR004438">
    <property type="entry name" value="Peptidase_M3B"/>
</dbReference>
<dbReference type="PANTHER" id="PTHR11804">
    <property type="entry name" value="PROTEASE M3 THIMET OLIGOPEPTIDASE-RELATED"/>
    <property type="match status" value="1"/>
</dbReference>
<dbReference type="GO" id="GO:0046872">
    <property type="term" value="F:metal ion binding"/>
    <property type="evidence" value="ECO:0007669"/>
    <property type="project" value="UniProtKB-UniRule"/>
</dbReference>
<comment type="function">
    <text evidence="6">Has oligopeptidase activity and degrades a variety of small bioactive peptides.</text>
</comment>